<reference evidence="1" key="2">
    <citation type="journal article" date="2015" name="Fish Shellfish Immunol.">
        <title>Early steps in the European eel (Anguilla anguilla)-Vibrio vulnificus interaction in the gills: Role of the RtxA13 toxin.</title>
        <authorList>
            <person name="Callol A."/>
            <person name="Pajuelo D."/>
            <person name="Ebbesson L."/>
            <person name="Teles M."/>
            <person name="MacKenzie S."/>
            <person name="Amaro C."/>
        </authorList>
    </citation>
    <scope>NUCLEOTIDE SEQUENCE</scope>
</reference>
<name>A0A0E9TFM5_ANGAN</name>
<organism evidence="1">
    <name type="scientific">Anguilla anguilla</name>
    <name type="common">European freshwater eel</name>
    <name type="synonym">Muraena anguilla</name>
    <dbReference type="NCBI Taxonomy" id="7936"/>
    <lineage>
        <taxon>Eukaryota</taxon>
        <taxon>Metazoa</taxon>
        <taxon>Chordata</taxon>
        <taxon>Craniata</taxon>
        <taxon>Vertebrata</taxon>
        <taxon>Euteleostomi</taxon>
        <taxon>Actinopterygii</taxon>
        <taxon>Neopterygii</taxon>
        <taxon>Teleostei</taxon>
        <taxon>Anguilliformes</taxon>
        <taxon>Anguillidae</taxon>
        <taxon>Anguilla</taxon>
    </lineage>
</organism>
<protein>
    <submittedName>
        <fullName evidence="1">Uncharacterized protein</fullName>
    </submittedName>
</protein>
<dbReference type="AlphaFoldDB" id="A0A0E9TFM5"/>
<dbReference type="EMBL" id="GBXM01056340">
    <property type="protein sequence ID" value="JAH52237.1"/>
    <property type="molecule type" value="Transcribed_RNA"/>
</dbReference>
<accession>A0A0E9TFM5</accession>
<evidence type="ECO:0000313" key="1">
    <source>
        <dbReference type="EMBL" id="JAH52237.1"/>
    </source>
</evidence>
<proteinExistence type="predicted"/>
<reference evidence="1" key="1">
    <citation type="submission" date="2014-11" db="EMBL/GenBank/DDBJ databases">
        <authorList>
            <person name="Amaro Gonzalez C."/>
        </authorList>
    </citation>
    <scope>NUCLEOTIDE SEQUENCE</scope>
</reference>
<sequence>MRFDHLHFTLGAVGILKPSHRTETSTPICLSGTVNYNFHIHNFSQK</sequence>